<keyword evidence="5 7" id="KW-0597">Phosphoprotein</keyword>
<dbReference type="GeneID" id="75103185"/>
<dbReference type="PANTHER" id="PTHR42872">
    <property type="entry name" value="PROTEIN-GLUTAMATE METHYLESTERASE/PROTEIN-GLUTAMINE GLUTAMINASE"/>
    <property type="match status" value="1"/>
</dbReference>
<proteinExistence type="inferred from homology"/>
<dbReference type="GO" id="GO:0006935">
    <property type="term" value="P:chemotaxis"/>
    <property type="evidence" value="ECO:0007669"/>
    <property type="project" value="UniProtKB-UniRule"/>
</dbReference>
<dbReference type="InterPro" id="IPR008248">
    <property type="entry name" value="CheB-like"/>
</dbReference>
<evidence type="ECO:0000256" key="3">
    <source>
        <dbReference type="ARBA" id="ARBA00022801"/>
    </source>
</evidence>
<name>A0A9Q9LW53_9RHOB</name>
<organism evidence="10 11">
    <name type="scientific">Aliiroseovarius crassostreae</name>
    <dbReference type="NCBI Taxonomy" id="154981"/>
    <lineage>
        <taxon>Bacteria</taxon>
        <taxon>Pseudomonadati</taxon>
        <taxon>Pseudomonadota</taxon>
        <taxon>Alphaproteobacteria</taxon>
        <taxon>Rhodobacterales</taxon>
        <taxon>Paracoccaceae</taxon>
        <taxon>Aliiroseovarius</taxon>
    </lineage>
</organism>
<keyword evidence="3 5" id="KW-0378">Hydrolase</keyword>
<comment type="function">
    <text evidence="5">Involved in chemotaxis. Part of a chemotaxis signal transduction system that modulates chemotaxis in response to various stimuli. Catalyzes the demethylation of specific methylglutamate residues introduced into the chemoreceptors (methyl-accepting chemotaxis proteins or MCP) by CheR. Also mediates the irreversible deamidation of specific glutamine residues to glutamic acid.</text>
</comment>
<evidence type="ECO:0000256" key="1">
    <source>
        <dbReference type="ARBA" id="ARBA00022490"/>
    </source>
</evidence>
<dbReference type="SMART" id="SM00448">
    <property type="entry name" value="REC"/>
    <property type="match status" value="1"/>
</dbReference>
<dbReference type="AlphaFoldDB" id="A0A9Q9LW53"/>
<feature type="active site" evidence="5 6">
    <location>
        <position position="202"/>
    </location>
</feature>
<dbReference type="CDD" id="cd16432">
    <property type="entry name" value="CheB_Rec"/>
    <property type="match status" value="1"/>
</dbReference>
<reference evidence="10" key="1">
    <citation type="submission" date="2021-08" db="EMBL/GenBank/DDBJ databases">
        <authorList>
            <person name="Nwanade C."/>
            <person name="Wang M."/>
            <person name="Masoudi A."/>
            <person name="Yu Z."/>
            <person name="Liu J."/>
        </authorList>
    </citation>
    <scope>NUCLEOTIDE SEQUENCE</scope>
    <source>
        <strain evidence="10">S056</strain>
    </source>
</reference>
<protein>
    <recommendedName>
        <fullName evidence="5">Protein-glutamate methylesterase/protein-glutamine glutaminase</fullName>
        <ecNumber evidence="5">3.1.1.61</ecNumber>
        <ecNumber evidence="5">3.5.1.44</ecNumber>
    </recommendedName>
</protein>
<evidence type="ECO:0000256" key="5">
    <source>
        <dbReference type="HAMAP-Rule" id="MF_00099"/>
    </source>
</evidence>
<dbReference type="SUPFAM" id="SSF52738">
    <property type="entry name" value="Methylesterase CheB, C-terminal domain"/>
    <property type="match status" value="1"/>
</dbReference>
<dbReference type="EC" id="3.1.1.61" evidence="5"/>
<dbReference type="EC" id="3.5.1.44" evidence="5"/>
<comment type="similarity">
    <text evidence="5">Belongs to the CheB family.</text>
</comment>
<dbReference type="Proteomes" id="UP001057991">
    <property type="component" value="Chromosome"/>
</dbReference>
<dbReference type="PIRSF" id="PIRSF000876">
    <property type="entry name" value="RR_chemtxs_CheB"/>
    <property type="match status" value="1"/>
</dbReference>
<dbReference type="NCBIfam" id="NF001965">
    <property type="entry name" value="PRK00742.1"/>
    <property type="match status" value="1"/>
</dbReference>
<dbReference type="PANTHER" id="PTHR42872:SF6">
    <property type="entry name" value="PROTEIN-GLUTAMATE METHYLESTERASE_PROTEIN-GLUTAMINE GLUTAMINASE"/>
    <property type="match status" value="1"/>
</dbReference>
<dbReference type="GO" id="GO:0008984">
    <property type="term" value="F:protein-glutamate methylesterase activity"/>
    <property type="evidence" value="ECO:0007669"/>
    <property type="project" value="UniProtKB-UniRule"/>
</dbReference>
<dbReference type="InterPro" id="IPR000673">
    <property type="entry name" value="Sig_transdc_resp-reg_Me-estase"/>
</dbReference>
<feature type="domain" description="CheB-type methylesterase" evidence="9">
    <location>
        <begin position="159"/>
        <end position="349"/>
    </location>
</feature>
<evidence type="ECO:0000256" key="4">
    <source>
        <dbReference type="ARBA" id="ARBA00048267"/>
    </source>
</evidence>
<comment type="subcellular location">
    <subcellularLocation>
        <location evidence="5">Cytoplasm</location>
    </subcellularLocation>
</comment>
<dbReference type="InterPro" id="IPR011006">
    <property type="entry name" value="CheY-like_superfamily"/>
</dbReference>
<evidence type="ECO:0000259" key="9">
    <source>
        <dbReference type="PROSITE" id="PS50122"/>
    </source>
</evidence>
<dbReference type="RefSeq" id="WP_259790442.1">
    <property type="nucleotide sequence ID" value="NZ_CP080772.1"/>
</dbReference>
<dbReference type="Pfam" id="PF00072">
    <property type="entry name" value="Response_reg"/>
    <property type="match status" value="1"/>
</dbReference>
<dbReference type="GO" id="GO:0050568">
    <property type="term" value="F:protein-glutamine glutaminase activity"/>
    <property type="evidence" value="ECO:0007669"/>
    <property type="project" value="UniProtKB-UniRule"/>
</dbReference>
<dbReference type="GO" id="GO:0000156">
    <property type="term" value="F:phosphorelay response regulator activity"/>
    <property type="evidence" value="ECO:0007669"/>
    <property type="project" value="InterPro"/>
</dbReference>
<comment type="catalytic activity">
    <reaction evidence="5">
        <text>L-glutaminyl-[protein] + H2O = L-glutamyl-[protein] + NH4(+)</text>
        <dbReference type="Rhea" id="RHEA:16441"/>
        <dbReference type="Rhea" id="RHEA-COMP:10207"/>
        <dbReference type="Rhea" id="RHEA-COMP:10208"/>
        <dbReference type="ChEBI" id="CHEBI:15377"/>
        <dbReference type="ChEBI" id="CHEBI:28938"/>
        <dbReference type="ChEBI" id="CHEBI:29973"/>
        <dbReference type="ChEBI" id="CHEBI:30011"/>
        <dbReference type="EC" id="3.5.1.44"/>
    </reaction>
</comment>
<dbReference type="PROSITE" id="PS50122">
    <property type="entry name" value="CHEB"/>
    <property type="match status" value="1"/>
</dbReference>
<evidence type="ECO:0000256" key="7">
    <source>
        <dbReference type="PROSITE-ProRule" id="PRU00169"/>
    </source>
</evidence>
<dbReference type="Gene3D" id="3.40.50.180">
    <property type="entry name" value="Methylesterase CheB, C-terminal domain"/>
    <property type="match status" value="1"/>
</dbReference>
<feature type="active site" evidence="5 6">
    <location>
        <position position="176"/>
    </location>
</feature>
<dbReference type="CDD" id="cd17541">
    <property type="entry name" value="REC_CheB-like"/>
    <property type="match status" value="1"/>
</dbReference>
<dbReference type="InterPro" id="IPR001789">
    <property type="entry name" value="Sig_transdc_resp-reg_receiver"/>
</dbReference>
<gene>
    <name evidence="5" type="primary">cheB</name>
    <name evidence="10" type="ORF">K3X48_07825</name>
</gene>
<feature type="domain" description="Response regulatory" evidence="8">
    <location>
        <begin position="19"/>
        <end position="136"/>
    </location>
</feature>
<dbReference type="HAMAP" id="MF_00099">
    <property type="entry name" value="CheB_chemtxs"/>
    <property type="match status" value="1"/>
</dbReference>
<feature type="modified residue" description="4-aspartylphosphate" evidence="5 7">
    <location>
        <position position="70"/>
    </location>
</feature>
<keyword evidence="2 5" id="KW-0145">Chemotaxis</keyword>
<accession>A0A9Q9LW53</accession>
<dbReference type="Gene3D" id="3.40.50.2300">
    <property type="match status" value="1"/>
</dbReference>
<dbReference type="Pfam" id="PF01339">
    <property type="entry name" value="CheB_methylest"/>
    <property type="match status" value="1"/>
</dbReference>
<dbReference type="PROSITE" id="PS50110">
    <property type="entry name" value="RESPONSE_REGULATORY"/>
    <property type="match status" value="1"/>
</dbReference>
<evidence type="ECO:0000313" key="10">
    <source>
        <dbReference type="EMBL" id="UWP94172.1"/>
    </source>
</evidence>
<comment type="catalytic activity">
    <reaction evidence="4 5">
        <text>[protein]-L-glutamate 5-O-methyl ester + H2O = L-glutamyl-[protein] + methanol + H(+)</text>
        <dbReference type="Rhea" id="RHEA:23236"/>
        <dbReference type="Rhea" id="RHEA-COMP:10208"/>
        <dbReference type="Rhea" id="RHEA-COMP:10311"/>
        <dbReference type="ChEBI" id="CHEBI:15377"/>
        <dbReference type="ChEBI" id="CHEBI:15378"/>
        <dbReference type="ChEBI" id="CHEBI:17790"/>
        <dbReference type="ChEBI" id="CHEBI:29973"/>
        <dbReference type="ChEBI" id="CHEBI:82795"/>
        <dbReference type="EC" id="3.1.1.61"/>
    </reaction>
</comment>
<comment type="domain">
    <text evidence="5">Contains a C-terminal catalytic domain, and an N-terminal region which modulates catalytic activity.</text>
</comment>
<sequence>MSFDLKGSWSVSAKKLPTRVLIVDDSPTMRSLIRFCLQKDPRLEVVGEAASALEARELVKTKSPDVMTLDVEMPGMSGLEFLRRLMRAKPMPVIMFSSLTSEGSEAAITALSLGAFECILKPGPGAGQSSLESLPRTIHAAAQARIGPVGRAMGKNLSPHQGFSNWNGKTVLIGASTGGVEALELLVQKMPVNCPPILITQHMPAQFLAKFANRLNRIAKPQVRLAKEGDRPLPGEILIAPGGETHLVLVNPPDPKIHLLKAPKRTGHRPSVDEMMLSAQAIANRVVGVILTGMGNDGAEGMARLKAQGATCLAQDEESSVVFGMPRVAIEKGGVDVVLPLAQLPNAILDMCSGLKRTS</sequence>
<dbReference type="InterPro" id="IPR035909">
    <property type="entry name" value="CheB_C"/>
</dbReference>
<dbReference type="SUPFAM" id="SSF52172">
    <property type="entry name" value="CheY-like"/>
    <property type="match status" value="1"/>
</dbReference>
<evidence type="ECO:0000259" key="8">
    <source>
        <dbReference type="PROSITE" id="PS50110"/>
    </source>
</evidence>
<feature type="active site" evidence="5 6">
    <location>
        <position position="297"/>
    </location>
</feature>
<evidence type="ECO:0000256" key="6">
    <source>
        <dbReference type="PROSITE-ProRule" id="PRU00050"/>
    </source>
</evidence>
<comment type="PTM">
    <text evidence="5">Phosphorylated by CheA. Phosphorylation of the N-terminal regulatory domain activates the methylesterase activity.</text>
</comment>
<evidence type="ECO:0000313" key="11">
    <source>
        <dbReference type="Proteomes" id="UP001057991"/>
    </source>
</evidence>
<evidence type="ECO:0000256" key="2">
    <source>
        <dbReference type="ARBA" id="ARBA00022500"/>
    </source>
</evidence>
<keyword evidence="1 5" id="KW-0963">Cytoplasm</keyword>
<dbReference type="EMBL" id="CP080776">
    <property type="protein sequence ID" value="UWP94172.1"/>
    <property type="molecule type" value="Genomic_DNA"/>
</dbReference>
<dbReference type="GO" id="GO:0005737">
    <property type="term" value="C:cytoplasm"/>
    <property type="evidence" value="ECO:0007669"/>
    <property type="project" value="UniProtKB-SubCell"/>
</dbReference>